<evidence type="ECO:0000256" key="9">
    <source>
        <dbReference type="ARBA" id="ARBA00023139"/>
    </source>
</evidence>
<protein>
    <recommendedName>
        <fullName evidence="3">Uncharacterized protein YtcA</fullName>
    </recommendedName>
</protein>
<gene>
    <name evidence="12" type="ORF">D6C13_23120</name>
</gene>
<feature type="transmembrane region" description="Helical" evidence="11">
    <location>
        <begin position="67"/>
        <end position="86"/>
    </location>
</feature>
<comment type="similarity">
    <text evidence="2">Belongs to the YtcA family.</text>
</comment>
<evidence type="ECO:0000256" key="6">
    <source>
        <dbReference type="ARBA" id="ARBA00022729"/>
    </source>
</evidence>
<dbReference type="InterPro" id="IPR031381">
    <property type="entry name" value="YtcA"/>
</dbReference>
<evidence type="ECO:0000256" key="8">
    <source>
        <dbReference type="ARBA" id="ARBA00023136"/>
    </source>
</evidence>
<evidence type="ECO:0000256" key="7">
    <source>
        <dbReference type="ARBA" id="ARBA00022989"/>
    </source>
</evidence>
<keyword evidence="13" id="KW-1185">Reference proteome</keyword>
<dbReference type="EMBL" id="RAHH01000040">
    <property type="protein sequence ID" value="RJT35117.1"/>
    <property type="molecule type" value="Genomic_DNA"/>
</dbReference>
<evidence type="ECO:0000313" key="13">
    <source>
        <dbReference type="Proteomes" id="UP000284908"/>
    </source>
</evidence>
<keyword evidence="7 11" id="KW-1133">Transmembrane helix</keyword>
<evidence type="ECO:0000256" key="4">
    <source>
        <dbReference type="ARBA" id="ARBA00022475"/>
    </source>
</evidence>
<evidence type="ECO:0000313" key="12">
    <source>
        <dbReference type="EMBL" id="RJT35117.1"/>
    </source>
</evidence>
<dbReference type="Pfam" id="PF17090">
    <property type="entry name" value="Ytca"/>
    <property type="match status" value="1"/>
</dbReference>
<keyword evidence="9" id="KW-0564">Palmitate</keyword>
<keyword evidence="8 11" id="KW-0472">Membrane</keyword>
<dbReference type="GO" id="GO:0016020">
    <property type="term" value="C:membrane"/>
    <property type="evidence" value="ECO:0007669"/>
    <property type="project" value="UniProtKB-SubCell"/>
</dbReference>
<feature type="transmembrane region" description="Helical" evidence="11">
    <location>
        <begin position="40"/>
        <end position="61"/>
    </location>
</feature>
<proteinExistence type="inferred from homology"/>
<evidence type="ECO:0000256" key="10">
    <source>
        <dbReference type="ARBA" id="ARBA00023288"/>
    </source>
</evidence>
<dbReference type="Proteomes" id="UP000284908">
    <property type="component" value="Unassembled WGS sequence"/>
</dbReference>
<accession>A0A419N2P9</accession>
<sequence>MAVIHFVSRELHQMPRYSRISSDFYFHWSSVSMRTRLHTLLMLPAILSLSGCSLSPSLPFLGAAFPDWLYCITGSAIITGLIFNLVGDKLHKRYKLNAAGWLLIAAILSMIIWLIIFS</sequence>
<keyword evidence="10" id="KW-0449">Lipoprotein</keyword>
<evidence type="ECO:0000256" key="11">
    <source>
        <dbReference type="SAM" id="Phobius"/>
    </source>
</evidence>
<keyword evidence="6" id="KW-0732">Signal</keyword>
<name>A0A419N2P9_9GAMM</name>
<reference evidence="12 13" key="1">
    <citation type="submission" date="2018-09" db="EMBL/GenBank/DDBJ databases">
        <authorList>
            <person name="Le Fleche-Mateos A."/>
        </authorList>
    </citation>
    <scope>NUCLEOTIDE SEQUENCE [LARGE SCALE GENOMIC DNA]</scope>
    <source>
        <strain evidence="12 13">DSM 27399</strain>
    </source>
</reference>
<organism evidence="12 13">
    <name type="scientific">Rahnella woolbedingensis</name>
    <dbReference type="NCBI Taxonomy" id="1510574"/>
    <lineage>
        <taxon>Bacteria</taxon>
        <taxon>Pseudomonadati</taxon>
        <taxon>Pseudomonadota</taxon>
        <taxon>Gammaproteobacteria</taxon>
        <taxon>Enterobacterales</taxon>
        <taxon>Yersiniaceae</taxon>
        <taxon>Rahnella</taxon>
    </lineage>
</organism>
<keyword evidence="5 11" id="KW-0812">Transmembrane</keyword>
<keyword evidence="4" id="KW-1003">Cell membrane</keyword>
<evidence type="ECO:0000256" key="5">
    <source>
        <dbReference type="ARBA" id="ARBA00022692"/>
    </source>
</evidence>
<evidence type="ECO:0000256" key="2">
    <source>
        <dbReference type="ARBA" id="ARBA00008208"/>
    </source>
</evidence>
<comment type="subcellular location">
    <subcellularLocation>
        <location evidence="1">Membrane</location>
        <topology evidence="1">Multi-pass membrane protein</topology>
    </subcellularLocation>
</comment>
<dbReference type="AlphaFoldDB" id="A0A419N2P9"/>
<dbReference type="OrthoDB" id="123105at2"/>
<comment type="caution">
    <text evidence="12">The sequence shown here is derived from an EMBL/GenBank/DDBJ whole genome shotgun (WGS) entry which is preliminary data.</text>
</comment>
<evidence type="ECO:0000256" key="1">
    <source>
        <dbReference type="ARBA" id="ARBA00004141"/>
    </source>
</evidence>
<evidence type="ECO:0000256" key="3">
    <source>
        <dbReference type="ARBA" id="ARBA00021237"/>
    </source>
</evidence>
<feature type="transmembrane region" description="Helical" evidence="11">
    <location>
        <begin position="98"/>
        <end position="116"/>
    </location>
</feature>